<sequence>MQYLRVTNFFIGFAHGDIKVGTPPVGTFVCVLPPLLLPVLILTQSVS</sequence>
<keyword evidence="1" id="KW-1133">Transmembrane helix</keyword>
<evidence type="ECO:0000256" key="1">
    <source>
        <dbReference type="SAM" id="Phobius"/>
    </source>
</evidence>
<keyword evidence="1" id="KW-0472">Membrane</keyword>
<dbReference type="AlphaFoldDB" id="G2YJP2"/>
<evidence type="ECO:0000313" key="3">
    <source>
        <dbReference type="Proteomes" id="UP000008177"/>
    </source>
</evidence>
<keyword evidence="1" id="KW-0812">Transmembrane</keyword>
<proteinExistence type="predicted"/>
<organism evidence="2 3">
    <name type="scientific">Botryotinia fuckeliana (strain T4)</name>
    <name type="common">Noble rot fungus</name>
    <name type="synonym">Botrytis cinerea</name>
    <dbReference type="NCBI Taxonomy" id="999810"/>
    <lineage>
        <taxon>Eukaryota</taxon>
        <taxon>Fungi</taxon>
        <taxon>Dikarya</taxon>
        <taxon>Ascomycota</taxon>
        <taxon>Pezizomycotina</taxon>
        <taxon>Leotiomycetes</taxon>
        <taxon>Helotiales</taxon>
        <taxon>Sclerotiniaceae</taxon>
        <taxon>Botrytis</taxon>
    </lineage>
</organism>
<feature type="transmembrane region" description="Helical" evidence="1">
    <location>
        <begin position="25"/>
        <end position="43"/>
    </location>
</feature>
<dbReference type="InParanoid" id="G2YJP2"/>
<protein>
    <submittedName>
        <fullName evidence="2">Uncharacterized protein</fullName>
    </submittedName>
</protein>
<name>G2YJP2_BOTF4</name>
<gene>
    <name evidence="2" type="ORF">BofuT4_uP084830.1</name>
</gene>
<dbReference type="HOGENOM" id="CLU_3175312_0_0_1"/>
<accession>G2YJP2</accession>
<dbReference type="Proteomes" id="UP000008177">
    <property type="component" value="Unplaced contigs"/>
</dbReference>
<reference evidence="3" key="1">
    <citation type="journal article" date="2011" name="PLoS Genet.">
        <title>Genomic analysis of the necrotrophic fungal pathogens Sclerotinia sclerotiorum and Botrytis cinerea.</title>
        <authorList>
            <person name="Amselem J."/>
            <person name="Cuomo C.A."/>
            <person name="van Kan J.A."/>
            <person name="Viaud M."/>
            <person name="Benito E.P."/>
            <person name="Couloux A."/>
            <person name="Coutinho P.M."/>
            <person name="de Vries R.P."/>
            <person name="Dyer P.S."/>
            <person name="Fillinger S."/>
            <person name="Fournier E."/>
            <person name="Gout L."/>
            <person name="Hahn M."/>
            <person name="Kohn L."/>
            <person name="Lapalu N."/>
            <person name="Plummer K.M."/>
            <person name="Pradier J.M."/>
            <person name="Quevillon E."/>
            <person name="Sharon A."/>
            <person name="Simon A."/>
            <person name="ten Have A."/>
            <person name="Tudzynski B."/>
            <person name="Tudzynski P."/>
            <person name="Wincker P."/>
            <person name="Andrew M."/>
            <person name="Anthouard V."/>
            <person name="Beever R.E."/>
            <person name="Beffa R."/>
            <person name="Benoit I."/>
            <person name="Bouzid O."/>
            <person name="Brault B."/>
            <person name="Chen Z."/>
            <person name="Choquer M."/>
            <person name="Collemare J."/>
            <person name="Cotton P."/>
            <person name="Danchin E.G."/>
            <person name="Da Silva C."/>
            <person name="Gautier A."/>
            <person name="Giraud C."/>
            <person name="Giraud T."/>
            <person name="Gonzalez C."/>
            <person name="Grossetete S."/>
            <person name="Guldener U."/>
            <person name="Henrissat B."/>
            <person name="Howlett B.J."/>
            <person name="Kodira C."/>
            <person name="Kretschmer M."/>
            <person name="Lappartient A."/>
            <person name="Leroch M."/>
            <person name="Levis C."/>
            <person name="Mauceli E."/>
            <person name="Neuveglise C."/>
            <person name="Oeser B."/>
            <person name="Pearson M."/>
            <person name="Poulain J."/>
            <person name="Poussereau N."/>
            <person name="Quesneville H."/>
            <person name="Rascle C."/>
            <person name="Schumacher J."/>
            <person name="Segurens B."/>
            <person name="Sexton A."/>
            <person name="Silva E."/>
            <person name="Sirven C."/>
            <person name="Soanes D.M."/>
            <person name="Talbot N.J."/>
            <person name="Templeton M."/>
            <person name="Yandava C."/>
            <person name="Yarden O."/>
            <person name="Zeng Q."/>
            <person name="Rollins J.A."/>
            <person name="Lebrun M.H."/>
            <person name="Dickman M."/>
        </authorList>
    </citation>
    <scope>NUCLEOTIDE SEQUENCE [LARGE SCALE GENOMIC DNA]</scope>
    <source>
        <strain evidence="3">T4</strain>
    </source>
</reference>
<evidence type="ECO:0000313" key="2">
    <source>
        <dbReference type="EMBL" id="CCD51959.1"/>
    </source>
</evidence>
<dbReference type="EMBL" id="FQ790338">
    <property type="protein sequence ID" value="CCD51959.1"/>
    <property type="molecule type" value="Genomic_DNA"/>
</dbReference>